<name>A0A455LNA1_9CAUD</name>
<proteinExistence type="predicted"/>
<organism evidence="1 2">
    <name type="scientific">Mycobacterium phage CRB2</name>
    <dbReference type="NCBI Taxonomy" id="2483623"/>
    <lineage>
        <taxon>Viruses</taxon>
        <taxon>Duplodnaviria</taxon>
        <taxon>Heunggongvirae</taxon>
        <taxon>Uroviricota</taxon>
        <taxon>Caudoviricetes</taxon>
        <taxon>Bclasvirinae</taxon>
        <taxon>Quesadillavirus</taxon>
        <taxon>Quesadillavirus CRB2</taxon>
    </lineage>
</organism>
<gene>
    <name evidence="1" type="ORF">CRB2_27</name>
</gene>
<sequence>MAARATARIHIDEARLERQTGVMLRRKHRSLTRRIANQARAAVPVRTGNLGRTIGEMPQHYTPFHVSGGVEATANYAAPVHEGSRPHLIRARHAQYLHFFWHGREVFRKSVWHPGTRARPFLRTSATRVAAQDPDIRLEYVELD</sequence>
<evidence type="ECO:0000313" key="2">
    <source>
        <dbReference type="Proteomes" id="UP000292006"/>
    </source>
</evidence>
<evidence type="ECO:0000313" key="1">
    <source>
        <dbReference type="EMBL" id="AYP70013.1"/>
    </source>
</evidence>
<reference evidence="1 2" key="1">
    <citation type="journal article" date="2019" name="PLoS ONE">
        <title>Mycobacteriophage CRB2 defines a new subcluster in mycobacteriophage classification.</title>
        <authorList>
            <person name="Suarez C.A."/>
            <person name="Franceschelli J.J."/>
            <person name="Morbidoni H.R."/>
        </authorList>
    </citation>
    <scope>NUCLEOTIDE SEQUENCE [LARGE SCALE GENOMIC DNA]</scope>
</reference>
<protein>
    <submittedName>
        <fullName evidence="1">Tail assembly chaperone</fullName>
    </submittedName>
</protein>
<accession>A0A455LNA1</accession>
<keyword evidence="2" id="KW-1185">Reference proteome</keyword>
<dbReference type="Proteomes" id="UP000292006">
    <property type="component" value="Segment"/>
</dbReference>
<dbReference type="EMBL" id="MK059749">
    <property type="protein sequence ID" value="AYP70013.1"/>
    <property type="molecule type" value="Genomic_DNA"/>
</dbReference>